<evidence type="ECO:0000313" key="2">
    <source>
        <dbReference type="Proteomes" id="UP001419268"/>
    </source>
</evidence>
<dbReference type="EMBL" id="JBBNAG010000007">
    <property type="protein sequence ID" value="KAK9118682.1"/>
    <property type="molecule type" value="Genomic_DNA"/>
</dbReference>
<organism evidence="1 2">
    <name type="scientific">Stephania cephalantha</name>
    <dbReference type="NCBI Taxonomy" id="152367"/>
    <lineage>
        <taxon>Eukaryota</taxon>
        <taxon>Viridiplantae</taxon>
        <taxon>Streptophyta</taxon>
        <taxon>Embryophyta</taxon>
        <taxon>Tracheophyta</taxon>
        <taxon>Spermatophyta</taxon>
        <taxon>Magnoliopsida</taxon>
        <taxon>Ranunculales</taxon>
        <taxon>Menispermaceae</taxon>
        <taxon>Menispermoideae</taxon>
        <taxon>Cissampelideae</taxon>
        <taxon>Stephania</taxon>
    </lineage>
</organism>
<keyword evidence="2" id="KW-1185">Reference proteome</keyword>
<proteinExistence type="predicted"/>
<dbReference type="AlphaFoldDB" id="A0AAP0IQ83"/>
<sequence length="172" mass="19803">MHGVAIELDMSKPSFSKFRVDDYWLSTERDRKVKHKHNRTTIGPGGPWDSEGENYGPWMIAQRRSRVSKYKKVTVILQDLRRKVQGKLWLTDPDYLVGDNCCQDFEFKMSITSWICEGAKSSLFKPAIKEALKHGKPDVLAILEPRAVVQLSRSLDFYSCFREDAEGFSRGI</sequence>
<reference evidence="1 2" key="1">
    <citation type="submission" date="2024-01" db="EMBL/GenBank/DDBJ databases">
        <title>Genome assemblies of Stephania.</title>
        <authorList>
            <person name="Yang L."/>
        </authorList>
    </citation>
    <scope>NUCLEOTIDE SEQUENCE [LARGE SCALE GENOMIC DNA]</scope>
    <source>
        <strain evidence="1">JXDWG</strain>
        <tissue evidence="1">Leaf</tissue>
    </source>
</reference>
<gene>
    <name evidence="1" type="ORF">Scep_016775</name>
</gene>
<protein>
    <submittedName>
        <fullName evidence="1">Uncharacterized protein</fullName>
    </submittedName>
</protein>
<evidence type="ECO:0000313" key="1">
    <source>
        <dbReference type="EMBL" id="KAK9118682.1"/>
    </source>
</evidence>
<dbReference type="Proteomes" id="UP001419268">
    <property type="component" value="Unassembled WGS sequence"/>
</dbReference>
<comment type="caution">
    <text evidence="1">The sequence shown here is derived from an EMBL/GenBank/DDBJ whole genome shotgun (WGS) entry which is preliminary data.</text>
</comment>
<name>A0AAP0IQ83_9MAGN</name>
<accession>A0AAP0IQ83</accession>